<keyword evidence="4" id="KW-1133">Transmembrane helix</keyword>
<dbReference type="Gene3D" id="1.10.10.60">
    <property type="entry name" value="Homeodomain-like"/>
    <property type="match status" value="2"/>
</dbReference>
<evidence type="ECO:0000256" key="2">
    <source>
        <dbReference type="ARBA" id="ARBA00023125"/>
    </source>
</evidence>
<protein>
    <recommendedName>
        <fullName evidence="5">HTH araC/xylS-type domain-containing protein</fullName>
    </recommendedName>
</protein>
<dbReference type="Proteomes" id="UP001144256">
    <property type="component" value="Unassembled WGS sequence"/>
</dbReference>
<accession>A0A9W5YC55</accession>
<dbReference type="PROSITE" id="PS00041">
    <property type="entry name" value="HTH_ARAC_FAMILY_1"/>
    <property type="match status" value="1"/>
</dbReference>
<evidence type="ECO:0000313" key="6">
    <source>
        <dbReference type="EMBL" id="GKX30777.1"/>
    </source>
</evidence>
<evidence type="ECO:0000259" key="5">
    <source>
        <dbReference type="PROSITE" id="PS01124"/>
    </source>
</evidence>
<dbReference type="GO" id="GO:0003700">
    <property type="term" value="F:DNA-binding transcription factor activity"/>
    <property type="evidence" value="ECO:0007669"/>
    <property type="project" value="InterPro"/>
</dbReference>
<keyword evidence="2" id="KW-0238">DNA-binding</keyword>
<dbReference type="InterPro" id="IPR018062">
    <property type="entry name" value="HTH_AraC-typ_CS"/>
</dbReference>
<dbReference type="EMBL" id="BRLB01000011">
    <property type="protein sequence ID" value="GKX30777.1"/>
    <property type="molecule type" value="Genomic_DNA"/>
</dbReference>
<dbReference type="GO" id="GO:0043565">
    <property type="term" value="F:sequence-specific DNA binding"/>
    <property type="evidence" value="ECO:0007669"/>
    <property type="project" value="InterPro"/>
</dbReference>
<feature type="transmembrane region" description="Helical" evidence="4">
    <location>
        <begin position="12"/>
        <end position="38"/>
    </location>
</feature>
<dbReference type="PROSITE" id="PS01124">
    <property type="entry name" value="HTH_ARAC_FAMILY_2"/>
    <property type="match status" value="1"/>
</dbReference>
<dbReference type="Pfam" id="PF12833">
    <property type="entry name" value="HTH_18"/>
    <property type="match status" value="1"/>
</dbReference>
<organism evidence="6 7">
    <name type="scientific">Vallitalea longa</name>
    <dbReference type="NCBI Taxonomy" id="2936439"/>
    <lineage>
        <taxon>Bacteria</taxon>
        <taxon>Bacillati</taxon>
        <taxon>Bacillota</taxon>
        <taxon>Clostridia</taxon>
        <taxon>Lachnospirales</taxon>
        <taxon>Vallitaleaceae</taxon>
        <taxon>Vallitalea</taxon>
    </lineage>
</organism>
<proteinExistence type="predicted"/>
<feature type="transmembrane region" description="Helical" evidence="4">
    <location>
        <begin position="303"/>
        <end position="323"/>
    </location>
</feature>
<keyword evidence="7" id="KW-1185">Reference proteome</keyword>
<keyword evidence="4" id="KW-0472">Membrane</keyword>
<dbReference type="InterPro" id="IPR009057">
    <property type="entry name" value="Homeodomain-like_sf"/>
</dbReference>
<dbReference type="PANTHER" id="PTHR43280:SF2">
    <property type="entry name" value="HTH-TYPE TRANSCRIPTIONAL REGULATOR EXSA"/>
    <property type="match status" value="1"/>
</dbReference>
<evidence type="ECO:0000313" key="7">
    <source>
        <dbReference type="Proteomes" id="UP001144256"/>
    </source>
</evidence>
<keyword evidence="4" id="KW-0812">Transmembrane</keyword>
<evidence type="ECO:0000256" key="1">
    <source>
        <dbReference type="ARBA" id="ARBA00023015"/>
    </source>
</evidence>
<sequence length="775" mass="91523">MFISNVRLRKYFRYIFLSITCSFIIIINLFSFSIINFFQGKAIENEYTTNLKVLYQIKYNVEYMDNMIKKLCLLTYTTPYIKYMMYEKEQDYGELLRLTNRLRDTIQNTNDFIHSIYIYNESNKQFFSTYQGLEFKDKYLENMINSNQCPPKLTPIYRNIKLINEDEKEFNVDDVFTYILYDNYDEERGIDGSIIFNIKADWLFDNIKLINSLNDYSDEGIYILDEQNEIINLDNNFSLKPEYESDIKKEVVNNMNGNIGYFTSKISDEKFLVSYMKIKKVNWTIINVKPHKQVIKYITKMKIGILLITILFLFITIILSIIITSKIYKPVGSLISQLKKEDEHVNNNDEIALLKNTYSYYSQELKRLNTENNKKDVIYKNYFLRKLLINSSAITQNELREAKKEKRIDLNFDNKFVICILNIDNQLEFQHKSKEDKELYLFVIMNITTELLSNIYKNTAIDMRQGNIAIIVSNIKEEKYDKDLIDKLIIAQNKFLNYFNMSFSISMSTICNDIQMLEKFYKEAVENMKYKYIFGNKTIIKPEMVEKNRSNPDYSYSNELEKKLLEAINSGIKKDINEVLIKIYKEISRLHHDHITVSILKLTTTIKETYTKINLLRFEPVDIDIENLVMKASQIEFLDEYKTFIQSLIESFSIKPNEGNEKKQVILVETVKDIIHQNYSDKGLCLSQIAEILKVSQGYLGNVFKSYMKISIGAYINNVRLEKAAELLKNSKMSINEILEYIGIENKTYFYTLFKKKYGVTPKQYSLKAAVSPYL</sequence>
<dbReference type="AlphaFoldDB" id="A0A9W5YC55"/>
<comment type="caution">
    <text evidence="6">The sequence shown here is derived from an EMBL/GenBank/DDBJ whole genome shotgun (WGS) entry which is preliminary data.</text>
</comment>
<dbReference type="SMART" id="SM00342">
    <property type="entry name" value="HTH_ARAC"/>
    <property type="match status" value="1"/>
</dbReference>
<dbReference type="SUPFAM" id="SSF46689">
    <property type="entry name" value="Homeodomain-like"/>
    <property type="match status" value="1"/>
</dbReference>
<dbReference type="RefSeq" id="WP_281817253.1">
    <property type="nucleotide sequence ID" value="NZ_BRLB01000011.1"/>
</dbReference>
<dbReference type="PANTHER" id="PTHR43280">
    <property type="entry name" value="ARAC-FAMILY TRANSCRIPTIONAL REGULATOR"/>
    <property type="match status" value="1"/>
</dbReference>
<dbReference type="InterPro" id="IPR018060">
    <property type="entry name" value="HTH_AraC"/>
</dbReference>
<reference evidence="6" key="1">
    <citation type="submission" date="2022-06" db="EMBL/GenBank/DDBJ databases">
        <title>Vallitalea longa sp. nov., an anaerobic bacterium isolated from marine sediment.</title>
        <authorList>
            <person name="Hirano S."/>
            <person name="Terahara T."/>
            <person name="Mori K."/>
            <person name="Hamada M."/>
            <person name="Matsumoto R."/>
            <person name="Kobayashi T."/>
        </authorList>
    </citation>
    <scope>NUCLEOTIDE SEQUENCE</scope>
    <source>
        <strain evidence="6">SH18-1</strain>
    </source>
</reference>
<keyword evidence="1" id="KW-0805">Transcription regulation</keyword>
<feature type="domain" description="HTH araC/xylS-type" evidence="5">
    <location>
        <begin position="669"/>
        <end position="768"/>
    </location>
</feature>
<dbReference type="Gene3D" id="3.30.450.20">
    <property type="entry name" value="PAS domain"/>
    <property type="match status" value="1"/>
</dbReference>
<name>A0A9W5YC55_9FIRM</name>
<evidence type="ECO:0000256" key="3">
    <source>
        <dbReference type="ARBA" id="ARBA00023163"/>
    </source>
</evidence>
<keyword evidence="3" id="KW-0804">Transcription</keyword>
<gene>
    <name evidence="6" type="ORF">SH1V18_32570</name>
</gene>
<evidence type="ECO:0000256" key="4">
    <source>
        <dbReference type="SAM" id="Phobius"/>
    </source>
</evidence>